<comment type="caution">
    <text evidence="2">The sequence shown here is derived from an EMBL/GenBank/DDBJ whole genome shotgun (WGS) entry which is preliminary data.</text>
</comment>
<name>A0ABS7REC4_9ACTN</name>
<protein>
    <submittedName>
        <fullName evidence="2">GNAT family N-acetyltransferase</fullName>
    </submittedName>
</protein>
<dbReference type="EMBL" id="JAIEZQ010000001">
    <property type="protein sequence ID" value="MBY9073364.1"/>
    <property type="molecule type" value="Genomic_DNA"/>
</dbReference>
<dbReference type="InterPro" id="IPR051531">
    <property type="entry name" value="N-acetyltransferase"/>
</dbReference>
<dbReference type="PANTHER" id="PTHR43792">
    <property type="entry name" value="GNAT FAMILY, PUTATIVE (AFU_ORTHOLOGUE AFUA_3G00765)-RELATED-RELATED"/>
    <property type="match status" value="1"/>
</dbReference>
<dbReference type="Proteomes" id="UP000754710">
    <property type="component" value="Unassembled WGS sequence"/>
</dbReference>
<reference evidence="2 3" key="1">
    <citation type="submission" date="2021-08" db="EMBL/GenBank/DDBJ databases">
        <title>Nocardioides bacterium WL0053 sp. nov., isolated from the sediment.</title>
        <authorList>
            <person name="Wang L."/>
            <person name="Zhang D."/>
            <person name="Zhang A."/>
        </authorList>
    </citation>
    <scope>NUCLEOTIDE SEQUENCE [LARGE SCALE GENOMIC DNA]</scope>
    <source>
        <strain evidence="2 3">WL0053</strain>
    </source>
</reference>
<dbReference type="InterPro" id="IPR016181">
    <property type="entry name" value="Acyl_CoA_acyltransferase"/>
</dbReference>
<dbReference type="PANTHER" id="PTHR43792:SF16">
    <property type="entry name" value="N-ACETYLTRANSFERASE DOMAIN-CONTAINING PROTEIN"/>
    <property type="match status" value="1"/>
</dbReference>
<dbReference type="Gene3D" id="3.40.630.30">
    <property type="match status" value="1"/>
</dbReference>
<organism evidence="2 3">
    <name type="scientific">Nocardioides jiangsuensis</name>
    <dbReference type="NCBI Taxonomy" id="2866161"/>
    <lineage>
        <taxon>Bacteria</taxon>
        <taxon>Bacillati</taxon>
        <taxon>Actinomycetota</taxon>
        <taxon>Actinomycetes</taxon>
        <taxon>Propionibacteriales</taxon>
        <taxon>Nocardioidaceae</taxon>
        <taxon>Nocardioides</taxon>
    </lineage>
</organism>
<proteinExistence type="predicted"/>
<dbReference type="InterPro" id="IPR000182">
    <property type="entry name" value="GNAT_dom"/>
</dbReference>
<accession>A0ABS7REC4</accession>
<keyword evidence="3" id="KW-1185">Reference proteome</keyword>
<evidence type="ECO:0000259" key="1">
    <source>
        <dbReference type="Pfam" id="PF13302"/>
    </source>
</evidence>
<feature type="domain" description="N-acetyltransferase" evidence="1">
    <location>
        <begin position="10"/>
        <end position="108"/>
    </location>
</feature>
<evidence type="ECO:0000313" key="3">
    <source>
        <dbReference type="Proteomes" id="UP000754710"/>
    </source>
</evidence>
<sequence>MALHLLEGVRLRLKPAAADHIDFFTELNADPTVMEHITGEPMSRSQTESEWTRRLAARSATDRGLGYWTGYLDGEPVGWWGLGFQASQPDAGELGFRLKRRHWRQGLGPRRRSAAG</sequence>
<dbReference type="SUPFAM" id="SSF55729">
    <property type="entry name" value="Acyl-CoA N-acyltransferases (Nat)"/>
    <property type="match status" value="1"/>
</dbReference>
<gene>
    <name evidence="2" type="ORF">K1X13_00890</name>
</gene>
<evidence type="ECO:0000313" key="2">
    <source>
        <dbReference type="EMBL" id="MBY9073364.1"/>
    </source>
</evidence>
<dbReference type="Pfam" id="PF13302">
    <property type="entry name" value="Acetyltransf_3"/>
    <property type="match status" value="1"/>
</dbReference>